<dbReference type="Proteomes" id="UP000011728">
    <property type="component" value="Chromosome"/>
</dbReference>
<evidence type="ECO:0000313" key="1">
    <source>
        <dbReference type="EMBL" id="AGF57716.1"/>
    </source>
</evidence>
<dbReference type="eggNOG" id="ENOG502Z8QV">
    <property type="taxonomic scope" value="Bacteria"/>
</dbReference>
<gene>
    <name evidence="1" type="ORF">Cspa_c39590</name>
</gene>
<dbReference type="KEGG" id="csr:Cspa_c39590"/>
<proteinExistence type="predicted"/>
<keyword evidence="2" id="KW-1185">Reference proteome</keyword>
<dbReference type="STRING" id="36745.CLSAP_37360"/>
<dbReference type="Pfam" id="PF19635">
    <property type="entry name" value="DUF6138"/>
    <property type="match status" value="1"/>
</dbReference>
<dbReference type="AlphaFoldDB" id="M1MSN0"/>
<evidence type="ECO:0000313" key="2">
    <source>
        <dbReference type="Proteomes" id="UP000011728"/>
    </source>
</evidence>
<dbReference type="PATRIC" id="fig|931276.5.peg.3993"/>
<dbReference type="RefSeq" id="WP_015394029.1">
    <property type="nucleotide sequence ID" value="NC_020291.1"/>
</dbReference>
<reference evidence="1 2" key="1">
    <citation type="submission" date="2013-02" db="EMBL/GenBank/DDBJ databases">
        <title>Genome sequence of Clostridium saccharoperbutylacetonicum N1-4(HMT).</title>
        <authorList>
            <person name="Poehlein A."/>
            <person name="Daniel R."/>
        </authorList>
    </citation>
    <scope>NUCLEOTIDE SEQUENCE [LARGE SCALE GENOMIC DNA]</scope>
    <source>
        <strain evidence="2">N1-4(HMT)</strain>
    </source>
</reference>
<sequence length="547" mass="63817">MDIGQIISADILKAFELLFESLGKTIAPMDIERAFKKSDLRVGIYDSVEFDYNMGRIEIFLDELSYSSADVKYLGNDAIKLITKDQLINEVIPVLQEKLKNKMKTLKADKRFDYKYIIKGTFRIQEGKTELTVLEYINNEKKEALANKIEKYIENNIVNGVYPTKESDIFFLCRYILDAKLFNKIEAEYVIKIFNKIFELNAKNTNSLESSRQHIIYSLEQWIKNNFFREERIYGFEKSELLIYAAILILKYEPAYCRDTALKFLQKAKELGNKNAVNIIKIGTGKFIKEDIMYEDDDLKFTANDAFAEIRITIKNEIESSYSKSLDLIINLLQKDFPASYKIILKSQNKNLLPIKKIGKSKTQIFFANALAYPELYPKIEKYVRCAIIKDYEWYSDVEAEKCCRPGTYGAFGLGLLSKKYYNLIIDYMDKVDNEHQSVQSHFTEAFIEKHGVNAETIPVLIKCLLACYDEKPFKKLETIETCETLEILIEELKVLKPYEIEHVVFFIWGGIDKLSNKLKKKTDINKYYERIIELCKRCCTNLKNTF</sequence>
<dbReference type="OrthoDB" id="1089802at2"/>
<protein>
    <submittedName>
        <fullName evidence="1">Uncharacterized protein</fullName>
    </submittedName>
</protein>
<accession>M1MSN0</accession>
<dbReference type="InterPro" id="IPR046136">
    <property type="entry name" value="DUF6138"/>
</dbReference>
<dbReference type="HOGENOM" id="CLU_036482_0_0_9"/>
<name>M1MSN0_9CLOT</name>
<organism evidence="1 2">
    <name type="scientific">Clostridium saccharoperbutylacetonicum N1-4(HMT)</name>
    <dbReference type="NCBI Taxonomy" id="931276"/>
    <lineage>
        <taxon>Bacteria</taxon>
        <taxon>Bacillati</taxon>
        <taxon>Bacillota</taxon>
        <taxon>Clostridia</taxon>
        <taxon>Eubacteriales</taxon>
        <taxon>Clostridiaceae</taxon>
        <taxon>Clostridium</taxon>
    </lineage>
</organism>
<dbReference type="EMBL" id="CP004121">
    <property type="protein sequence ID" value="AGF57716.1"/>
    <property type="molecule type" value="Genomic_DNA"/>
</dbReference>